<evidence type="ECO:0000256" key="1">
    <source>
        <dbReference type="ARBA" id="ARBA00023015"/>
    </source>
</evidence>
<dbReference type="PRINTS" id="PR00032">
    <property type="entry name" value="HTHARAC"/>
</dbReference>
<protein>
    <submittedName>
        <fullName evidence="5">AraC family transcriptional regulator</fullName>
    </submittedName>
</protein>
<dbReference type="Gene3D" id="1.10.10.60">
    <property type="entry name" value="Homeodomain-like"/>
    <property type="match status" value="2"/>
</dbReference>
<keyword evidence="3" id="KW-0804">Transcription</keyword>
<dbReference type="PROSITE" id="PS01124">
    <property type="entry name" value="HTH_ARAC_FAMILY_2"/>
    <property type="match status" value="1"/>
</dbReference>
<name>A0A229NXQ6_9BACL</name>
<evidence type="ECO:0000259" key="4">
    <source>
        <dbReference type="PROSITE" id="PS01124"/>
    </source>
</evidence>
<sequence length="302" mass="34699">MPDLDFRRANALLNQHLSQLAGENISFRIHYWGFMPLHFNNSVHRHSFFEICYVLEGSGEYTDNEIDYPLEDGTLFCSRPGIWHQIRSEQGLKLFFVAFEIDESQTSEAYSRSFRSLIQRGKIIAEPKDAAISAPIWQTIFGLMEGKQPASKDMVQHLALSLFLSFLHGFSSSPDSSADSLNEDTEGHRLLKRSKLYINDNLSSPLRIEQVAQELNISSRHLSRLFHDQLGQTFVHYVQEQRVQRAKQWLLNSDIAIKDIAKRAGFDSVHYFTRVFTKMLGVAPAKFRKSQFSDGRQNKPQA</sequence>
<evidence type="ECO:0000256" key="2">
    <source>
        <dbReference type="ARBA" id="ARBA00023125"/>
    </source>
</evidence>
<evidence type="ECO:0000313" key="6">
    <source>
        <dbReference type="Proteomes" id="UP000215145"/>
    </source>
</evidence>
<dbReference type="AlphaFoldDB" id="A0A229NXQ6"/>
<dbReference type="GO" id="GO:0043565">
    <property type="term" value="F:sequence-specific DNA binding"/>
    <property type="evidence" value="ECO:0007669"/>
    <property type="project" value="InterPro"/>
</dbReference>
<feature type="domain" description="HTH araC/xylS-type" evidence="4">
    <location>
        <begin position="192"/>
        <end position="290"/>
    </location>
</feature>
<dbReference type="InterPro" id="IPR018060">
    <property type="entry name" value="HTH_AraC"/>
</dbReference>
<dbReference type="InterPro" id="IPR003313">
    <property type="entry name" value="AraC-bd"/>
</dbReference>
<dbReference type="OrthoDB" id="149040at2"/>
<comment type="caution">
    <text evidence="5">The sequence shown here is derived from an EMBL/GenBank/DDBJ whole genome shotgun (WGS) entry which is preliminary data.</text>
</comment>
<dbReference type="InterPro" id="IPR014710">
    <property type="entry name" value="RmlC-like_jellyroll"/>
</dbReference>
<evidence type="ECO:0000256" key="3">
    <source>
        <dbReference type="ARBA" id="ARBA00023163"/>
    </source>
</evidence>
<dbReference type="Gene3D" id="2.60.120.10">
    <property type="entry name" value="Jelly Rolls"/>
    <property type="match status" value="1"/>
</dbReference>
<dbReference type="SUPFAM" id="SSF46689">
    <property type="entry name" value="Homeodomain-like"/>
    <property type="match status" value="2"/>
</dbReference>
<gene>
    <name evidence="5" type="ORF">CGZ75_18050</name>
</gene>
<accession>A0A229NXQ6</accession>
<dbReference type="PANTHER" id="PTHR43280">
    <property type="entry name" value="ARAC-FAMILY TRANSCRIPTIONAL REGULATOR"/>
    <property type="match status" value="1"/>
</dbReference>
<dbReference type="SMART" id="SM00342">
    <property type="entry name" value="HTH_ARAC"/>
    <property type="match status" value="1"/>
</dbReference>
<dbReference type="Proteomes" id="UP000215145">
    <property type="component" value="Unassembled WGS sequence"/>
</dbReference>
<dbReference type="Pfam" id="PF02311">
    <property type="entry name" value="AraC_binding"/>
    <property type="match status" value="1"/>
</dbReference>
<evidence type="ECO:0000313" key="5">
    <source>
        <dbReference type="EMBL" id="OXM14776.1"/>
    </source>
</evidence>
<dbReference type="SUPFAM" id="SSF51215">
    <property type="entry name" value="Regulatory protein AraC"/>
    <property type="match status" value="1"/>
</dbReference>
<dbReference type="EMBL" id="NMUQ01000002">
    <property type="protein sequence ID" value="OXM14776.1"/>
    <property type="molecule type" value="Genomic_DNA"/>
</dbReference>
<reference evidence="5 6" key="1">
    <citation type="submission" date="2017-07" db="EMBL/GenBank/DDBJ databases">
        <title>Paenibacillus herberti R33 genome sequencing and assembly.</title>
        <authorList>
            <person name="Su W."/>
        </authorList>
    </citation>
    <scope>NUCLEOTIDE SEQUENCE [LARGE SCALE GENOMIC DNA]</scope>
    <source>
        <strain evidence="5 6">R33</strain>
    </source>
</reference>
<dbReference type="InterPro" id="IPR037923">
    <property type="entry name" value="HTH-like"/>
</dbReference>
<dbReference type="InterPro" id="IPR020449">
    <property type="entry name" value="Tscrpt_reg_AraC-type_HTH"/>
</dbReference>
<keyword evidence="1" id="KW-0805">Transcription regulation</keyword>
<keyword evidence="6" id="KW-1185">Reference proteome</keyword>
<dbReference type="GO" id="GO:0003700">
    <property type="term" value="F:DNA-binding transcription factor activity"/>
    <property type="evidence" value="ECO:0007669"/>
    <property type="project" value="InterPro"/>
</dbReference>
<dbReference type="InterPro" id="IPR009057">
    <property type="entry name" value="Homeodomain-like_sf"/>
</dbReference>
<dbReference type="RefSeq" id="WP_089525593.1">
    <property type="nucleotide sequence ID" value="NZ_NMUQ01000002.1"/>
</dbReference>
<keyword evidence="2" id="KW-0238">DNA-binding</keyword>
<dbReference type="PANTHER" id="PTHR43280:SF28">
    <property type="entry name" value="HTH-TYPE TRANSCRIPTIONAL ACTIVATOR RHAS"/>
    <property type="match status" value="1"/>
</dbReference>
<proteinExistence type="predicted"/>
<organism evidence="5 6">
    <name type="scientific">Paenibacillus herberti</name>
    <dbReference type="NCBI Taxonomy" id="1619309"/>
    <lineage>
        <taxon>Bacteria</taxon>
        <taxon>Bacillati</taxon>
        <taxon>Bacillota</taxon>
        <taxon>Bacilli</taxon>
        <taxon>Bacillales</taxon>
        <taxon>Paenibacillaceae</taxon>
        <taxon>Paenibacillus</taxon>
    </lineage>
</organism>
<dbReference type="Pfam" id="PF12833">
    <property type="entry name" value="HTH_18"/>
    <property type="match status" value="1"/>
</dbReference>